<gene>
    <name evidence="1" type="ORF">R9Z33_08495</name>
</gene>
<name>A0ABZ0PNK6_9PROT</name>
<organism evidence="1 2">
    <name type="scientific">Sediminicoccus rosea</name>
    <dbReference type="NCBI Taxonomy" id="1225128"/>
    <lineage>
        <taxon>Bacteria</taxon>
        <taxon>Pseudomonadati</taxon>
        <taxon>Pseudomonadota</taxon>
        <taxon>Alphaproteobacteria</taxon>
        <taxon>Acetobacterales</taxon>
        <taxon>Roseomonadaceae</taxon>
        <taxon>Sediminicoccus</taxon>
    </lineage>
</organism>
<dbReference type="Gene3D" id="3.40.50.1820">
    <property type="entry name" value="alpha/beta hydrolase"/>
    <property type="match status" value="1"/>
</dbReference>
<dbReference type="InterPro" id="IPR011990">
    <property type="entry name" value="TPR-like_helical_dom_sf"/>
</dbReference>
<evidence type="ECO:0008006" key="3">
    <source>
        <dbReference type="Google" id="ProtNLM"/>
    </source>
</evidence>
<evidence type="ECO:0000313" key="1">
    <source>
        <dbReference type="EMBL" id="WPB86903.1"/>
    </source>
</evidence>
<accession>A0ABZ0PNK6</accession>
<dbReference type="SUPFAM" id="SSF48452">
    <property type="entry name" value="TPR-like"/>
    <property type="match status" value="1"/>
</dbReference>
<dbReference type="RefSeq" id="WP_318650859.1">
    <property type="nucleotide sequence ID" value="NZ_CP137852.1"/>
</dbReference>
<keyword evidence="2" id="KW-1185">Reference proteome</keyword>
<evidence type="ECO:0000313" key="2">
    <source>
        <dbReference type="Proteomes" id="UP001305521"/>
    </source>
</evidence>
<sequence>MASGEQTERPGAEQAEILRRLRESLAAGATDGIGAELERCFATWPRSPEFRLLWLQWLEGTGQQPAFRAAARLSRTLFPHSVPVARIALRVAVEEGAFEEAADLLTGVIWPARLDAAIREACLRSFLRFNAEGDRVEAVLLRLLEIEPDCPALLIHLADGDLRRGRFAMALERLERAEGAAPLPPGAETLRLEALLASPERDEAFLRALERALLASPNTPRLYALKHEVHQARGEKEAARATLELACHRFPEDPSFALLALHGRLADKDAEGAGQLLRDRVWRSALPERKRREALGLVVRGWTRAETLQPFLEELLQDTPDDRFVLVKLASLATRQRQHVRAARYLQRAEAHGPLPPEAQSMRINLLVLGGNLEGSLALAKQQLAANPDRKDLVRRVNVVASLQGSEEDVVQSLRQAITQWPTDNSILQRYNRAILPEAEDEALFEHVTRFRRANSVDGRWRYQFALACLRRNRTPEACAMLRDLARDEQVGVEARRLLGVLETLPREEWDARARFSNDATKDVRVMRAPAAKATFIVMAGVHGGLGSLPFTHLDVLLQRHPINIIYLRDNKWSAFTAGVPGLGPDEPSTIAALVALCAELGPLPVVTFGGSLGGWSALRYGALMGAQAAVSLAAPIRLSPRDPDSARFMQHYLTHIMPEATQDLLGLLGRTPSLRIIHVYSGQNARDASNAEQLAQAGHVTLMPLENCDDHFVAAHLVAAKGFHPLIEQAIALAQDAMTA</sequence>
<dbReference type="EMBL" id="CP137852">
    <property type="protein sequence ID" value="WPB86903.1"/>
    <property type="molecule type" value="Genomic_DNA"/>
</dbReference>
<dbReference type="InterPro" id="IPR029058">
    <property type="entry name" value="AB_hydrolase_fold"/>
</dbReference>
<dbReference type="Proteomes" id="UP001305521">
    <property type="component" value="Chromosome"/>
</dbReference>
<dbReference type="SUPFAM" id="SSF53474">
    <property type="entry name" value="alpha/beta-Hydrolases"/>
    <property type="match status" value="1"/>
</dbReference>
<reference evidence="1 2" key="1">
    <citation type="submission" date="2023-11" db="EMBL/GenBank/DDBJ databases">
        <title>Arctic aerobic anoxygenic photoheterotroph Sediminicoccus rosea KRV36 adapts its photosynthesis to long days of polar summer.</title>
        <authorList>
            <person name="Tomasch J."/>
            <person name="Kopejtka K."/>
            <person name="Bily T."/>
            <person name="Gardiner A.T."/>
            <person name="Gardian Z."/>
            <person name="Shivaramu S."/>
            <person name="Koblizek M."/>
            <person name="Engelhardt F."/>
            <person name="Kaftan D."/>
        </authorList>
    </citation>
    <scope>NUCLEOTIDE SEQUENCE [LARGE SCALE GENOMIC DNA]</scope>
    <source>
        <strain evidence="1 2">R-30</strain>
    </source>
</reference>
<dbReference type="Gene3D" id="1.25.40.10">
    <property type="entry name" value="Tetratricopeptide repeat domain"/>
    <property type="match status" value="2"/>
</dbReference>
<protein>
    <recommendedName>
        <fullName evidence="3">Tetratricopeptide repeat-containing protein</fullName>
    </recommendedName>
</protein>
<proteinExistence type="predicted"/>